<feature type="compositionally biased region" description="Acidic residues" evidence="1">
    <location>
        <begin position="627"/>
        <end position="668"/>
    </location>
</feature>
<feature type="compositionally biased region" description="Pro residues" evidence="1">
    <location>
        <begin position="781"/>
        <end position="803"/>
    </location>
</feature>
<dbReference type="InterPro" id="IPR054722">
    <property type="entry name" value="PolX-like_BBD"/>
</dbReference>
<dbReference type="EMBL" id="BQNB010009683">
    <property type="protein sequence ID" value="GJS66929.1"/>
    <property type="molecule type" value="Genomic_DNA"/>
</dbReference>
<accession>A0ABQ4XNS5</accession>
<evidence type="ECO:0000259" key="3">
    <source>
        <dbReference type="Pfam" id="PF22936"/>
    </source>
</evidence>
<gene>
    <name evidence="4" type="ORF">Tco_0681493</name>
</gene>
<reference evidence="4" key="1">
    <citation type="journal article" date="2022" name="Int. J. Mol. Sci.">
        <title>Draft Genome of Tanacetum Coccineum: Genomic Comparison of Closely Related Tanacetum-Family Plants.</title>
        <authorList>
            <person name="Yamashiro T."/>
            <person name="Shiraishi A."/>
            <person name="Nakayama K."/>
            <person name="Satake H."/>
        </authorList>
    </citation>
    <scope>NUCLEOTIDE SEQUENCE</scope>
</reference>
<dbReference type="InterPro" id="IPR025724">
    <property type="entry name" value="GAG-pre-integrase_dom"/>
</dbReference>
<keyword evidence="5" id="KW-1185">Reference proteome</keyword>
<feature type="domain" description="GAG-pre-integrase" evidence="2">
    <location>
        <begin position="432"/>
        <end position="488"/>
    </location>
</feature>
<protein>
    <submittedName>
        <fullName evidence="4">Zinc finger, CCHC-type containing protein</fullName>
    </submittedName>
</protein>
<reference evidence="4" key="2">
    <citation type="submission" date="2022-01" db="EMBL/GenBank/DDBJ databases">
        <authorList>
            <person name="Yamashiro T."/>
            <person name="Shiraishi A."/>
            <person name="Satake H."/>
            <person name="Nakayama K."/>
        </authorList>
    </citation>
    <scope>NUCLEOTIDE SEQUENCE</scope>
</reference>
<feature type="domain" description="Retrovirus-related Pol polyprotein from transposon TNT 1-94-like beta-barrel" evidence="3">
    <location>
        <begin position="321"/>
        <end position="397"/>
    </location>
</feature>
<dbReference type="Proteomes" id="UP001151760">
    <property type="component" value="Unassembled WGS sequence"/>
</dbReference>
<feature type="region of interest" description="Disordered" evidence="1">
    <location>
        <begin position="763"/>
        <end position="825"/>
    </location>
</feature>
<organism evidence="4 5">
    <name type="scientific">Tanacetum coccineum</name>
    <dbReference type="NCBI Taxonomy" id="301880"/>
    <lineage>
        <taxon>Eukaryota</taxon>
        <taxon>Viridiplantae</taxon>
        <taxon>Streptophyta</taxon>
        <taxon>Embryophyta</taxon>
        <taxon>Tracheophyta</taxon>
        <taxon>Spermatophyta</taxon>
        <taxon>Magnoliopsida</taxon>
        <taxon>eudicotyledons</taxon>
        <taxon>Gunneridae</taxon>
        <taxon>Pentapetalae</taxon>
        <taxon>asterids</taxon>
        <taxon>campanulids</taxon>
        <taxon>Asterales</taxon>
        <taxon>Asteraceae</taxon>
        <taxon>Asteroideae</taxon>
        <taxon>Anthemideae</taxon>
        <taxon>Anthemidinae</taxon>
        <taxon>Tanacetum</taxon>
    </lineage>
</organism>
<evidence type="ECO:0000313" key="5">
    <source>
        <dbReference type="Proteomes" id="UP001151760"/>
    </source>
</evidence>
<proteinExistence type="predicted"/>
<evidence type="ECO:0000256" key="1">
    <source>
        <dbReference type="SAM" id="MobiDB-lite"/>
    </source>
</evidence>
<dbReference type="Pfam" id="PF22936">
    <property type="entry name" value="Pol_BBD"/>
    <property type="match status" value="1"/>
</dbReference>
<evidence type="ECO:0000313" key="4">
    <source>
        <dbReference type="EMBL" id="GJS66929.1"/>
    </source>
</evidence>
<name>A0ABQ4XNS5_9ASTR</name>
<dbReference type="InterPro" id="IPR012337">
    <property type="entry name" value="RNaseH-like_sf"/>
</dbReference>
<sequence length="984" mass="110170">MVDTNREEDDGVVCKVAAGNTNEPKHVKPATKVGDDHLGITSMDKEGEVSVKNGVPGTPNTDLHDATVAVDETLTRFGVLYLVSTMNPSRVIEINVENYELLLLGFSSCLEFQIFECDVVMCGICCYKIIRFEVVLVLQFLSVYENFVALVMDIIVLMVDSITFGHEMVNILVSGEEYDKILDEFLNDLHTKYMAEDASSKKFLVSNFTNYKMTDSRPVLEQYNELLGILGRFTQHKMNMDEAIQDELTLVELGNHLRIKESLRVQDSDKPKGNNVDGPSVVNMVEHNNSSGDCKGVNVGNKANGSGTKDSVDGSSNSLKGATIHVCKDRCWFKTYESLNDGSIIHMGNESTALVHGSGCVDLRFSSRKIVLLFNVLHVPNIRKNFVSSSILNNYGYKQVIESNKFVLSKHGVFIDFGYLSNQMLRLNIFNDNIASAFMSTSKLNDSILWHARLSHVHFKRMQDMFKDGLISAFDMDIEKCNTCMLTKITKKPFQNIKHKTKVLELIYNYLCDLHATPSLGNKKYFVTFIDDASRFYYVYLLNANDEALDKFKVFKIEVELQQESLIKRFRTDRGVSSVVTYTSVYSDSEPWRFQWVSDDELEAPEEPLPVDASPTALPPSYVADSDPSEEDLEEDPADGGDDDNDDDDDDDDDDDEDDEEDEEEEENLAPADSTTLPSIDLVPSAKDTEAFKTDESAPTPTYTSPTYTEAPLGYKAAMIRSRVASPSPVPSPRLRRARIYVRSQTPMAVATKALIAAVATALPSSSPPPSPLTPLSSPLPQIPSPPLPLPLPSPLLPLPTPSSPLLLPTTDHREDVPEADPGLDVTPVTDYSFVDIVDATPGRPMSREVGYEITDVWDNMVGDMEGRTPTTFEELSQRVTDLSATLARDTHEMYVQFEGTQDDRALQRARVNTLFRDRRYHLHITMLLKSEARYARQAWSQAIDCNRAVHAEILAYRAEVRALHEQISVLQRQQTKDQRARGR</sequence>
<dbReference type="SUPFAM" id="SSF53098">
    <property type="entry name" value="Ribonuclease H-like"/>
    <property type="match status" value="1"/>
</dbReference>
<dbReference type="PANTHER" id="PTHR47592">
    <property type="entry name" value="PBF68 PROTEIN"/>
    <property type="match status" value="1"/>
</dbReference>
<comment type="caution">
    <text evidence="4">The sequence shown here is derived from an EMBL/GenBank/DDBJ whole genome shotgun (WGS) entry which is preliminary data.</text>
</comment>
<dbReference type="PANTHER" id="PTHR47592:SF29">
    <property type="entry name" value="ZINC FINGER, CCHC-TYPE"/>
    <property type="match status" value="1"/>
</dbReference>
<dbReference type="Pfam" id="PF13976">
    <property type="entry name" value="gag_pre-integrs"/>
    <property type="match status" value="1"/>
</dbReference>
<feature type="region of interest" description="Disordered" evidence="1">
    <location>
        <begin position="606"/>
        <end position="680"/>
    </location>
</feature>
<evidence type="ECO:0000259" key="2">
    <source>
        <dbReference type="Pfam" id="PF13976"/>
    </source>
</evidence>